<feature type="region of interest" description="Disordered" evidence="1">
    <location>
        <begin position="53"/>
        <end position="83"/>
    </location>
</feature>
<dbReference type="Gene3D" id="3.30.70.20">
    <property type="match status" value="1"/>
</dbReference>
<feature type="compositionally biased region" description="Basic and acidic residues" evidence="1">
    <location>
        <begin position="64"/>
        <end position="78"/>
    </location>
</feature>
<dbReference type="PANTHER" id="PTHR45295:SF1">
    <property type="entry name" value="CHAPERONE PROTEIN DNAJ C76, CHLOROPLASTIC"/>
    <property type="match status" value="1"/>
</dbReference>
<dbReference type="SUPFAM" id="SSF46565">
    <property type="entry name" value="Chaperone J-domain"/>
    <property type="match status" value="1"/>
</dbReference>
<dbReference type="EMBL" id="HBDX01000379">
    <property type="protein sequence ID" value="CAD8219624.1"/>
    <property type="molecule type" value="Transcribed_RNA"/>
</dbReference>
<proteinExistence type="predicted"/>
<dbReference type="InterPro" id="IPR036869">
    <property type="entry name" value="J_dom_sf"/>
</dbReference>
<dbReference type="Gene3D" id="1.10.287.110">
    <property type="entry name" value="DnaJ domain"/>
    <property type="match status" value="1"/>
</dbReference>
<accession>A0A7R9XPU4</accession>
<reference evidence="3" key="1">
    <citation type="submission" date="2021-01" db="EMBL/GenBank/DDBJ databases">
        <authorList>
            <person name="Corre E."/>
            <person name="Pelletier E."/>
            <person name="Niang G."/>
            <person name="Scheremetjew M."/>
            <person name="Finn R."/>
            <person name="Kale V."/>
            <person name="Holt S."/>
            <person name="Cochrane G."/>
            <person name="Meng A."/>
            <person name="Brown T."/>
            <person name="Cohen L."/>
        </authorList>
    </citation>
    <scope>NUCLEOTIDE SEQUENCE</scope>
    <source>
        <strain evidence="3">Clade-A-BCC118000</strain>
    </source>
</reference>
<dbReference type="Pfam" id="PF13370">
    <property type="entry name" value="Fer4_13"/>
    <property type="match status" value="1"/>
</dbReference>
<evidence type="ECO:0000256" key="1">
    <source>
        <dbReference type="SAM" id="MobiDB-lite"/>
    </source>
</evidence>
<protein>
    <recommendedName>
        <fullName evidence="2">J domain-containing protein</fullName>
    </recommendedName>
</protein>
<dbReference type="AlphaFoldDB" id="A0A7R9XPU4"/>
<dbReference type="SMART" id="SM00271">
    <property type="entry name" value="DnaJ"/>
    <property type="match status" value="1"/>
</dbReference>
<dbReference type="SUPFAM" id="SSF54862">
    <property type="entry name" value="4Fe-4S ferredoxins"/>
    <property type="match status" value="1"/>
</dbReference>
<sequence>MRYLAASPRFVDAAPTTTSSRQRFIRRTRSDITARVFGNFTRRRDDAVEEMAIVPSESSDADDDARGSKDWSRSRSWEEGDEMPEALASAIPSCYYSLLQVDPASDRDEIKKNFRQLLKATHPDVAGEASVEISRIMNDAYKTLLDDVKRELYDRDLAELRYAMALAGERASEDFRPYTGEALSTFVGSDPTGQSRAVFVNESVCIGCRMCNHSAAKTFMMEQDYGRARAFQQWADSEEDIQIAIDSCPVDCISWVNKKNLPILEYAMQTIERINIASMRAGNARAADPFDIANGMIRRGEEARARLGDSGDTLNGIATVGSQALAIREAWLLLNESTRARWRTYAFARASVEDSYDECDDIDCEIPSASIDEDFA</sequence>
<organism evidence="3">
    <name type="scientific">Ostreococcus sp. 'lucimarinus'</name>
    <dbReference type="NCBI Taxonomy" id="242159"/>
    <lineage>
        <taxon>Eukaryota</taxon>
        <taxon>Viridiplantae</taxon>
        <taxon>Chlorophyta</taxon>
        <taxon>Mamiellophyceae</taxon>
        <taxon>Mamiellales</taxon>
        <taxon>Bathycoccaceae</taxon>
        <taxon>Ostreococcus</taxon>
    </lineage>
</organism>
<dbReference type="CDD" id="cd06257">
    <property type="entry name" value="DnaJ"/>
    <property type="match status" value="1"/>
</dbReference>
<dbReference type="PROSITE" id="PS50076">
    <property type="entry name" value="DNAJ_2"/>
    <property type="match status" value="1"/>
</dbReference>
<dbReference type="PANTHER" id="PTHR45295">
    <property type="entry name" value="CHAPERONE PROTEIN DNAJ C76, CHLOROPLASTIC"/>
    <property type="match status" value="1"/>
</dbReference>
<feature type="domain" description="J" evidence="2">
    <location>
        <begin position="94"/>
        <end position="157"/>
    </location>
</feature>
<name>A0A7R9XPU4_9CHLO</name>
<gene>
    <name evidence="3" type="ORF">OLUC0939_LOCUS343</name>
</gene>
<dbReference type="InterPro" id="IPR001623">
    <property type="entry name" value="DnaJ_domain"/>
</dbReference>
<evidence type="ECO:0000313" key="3">
    <source>
        <dbReference type="EMBL" id="CAD8219624.1"/>
    </source>
</evidence>
<dbReference type="Pfam" id="PF00226">
    <property type="entry name" value="DnaJ"/>
    <property type="match status" value="1"/>
</dbReference>
<evidence type="ECO:0000259" key="2">
    <source>
        <dbReference type="PROSITE" id="PS50076"/>
    </source>
</evidence>